<feature type="compositionally biased region" description="Basic and acidic residues" evidence="2">
    <location>
        <begin position="57"/>
        <end position="68"/>
    </location>
</feature>
<dbReference type="PANTHER" id="PTHR12789">
    <property type="entry name" value="DENSITY-REGULATED PROTEIN HOMOLOG"/>
    <property type="match status" value="1"/>
</dbReference>
<dbReference type="GO" id="GO:0002188">
    <property type="term" value="P:translation reinitiation"/>
    <property type="evidence" value="ECO:0007669"/>
    <property type="project" value="TreeGrafter"/>
</dbReference>
<dbReference type="PANTHER" id="PTHR12789:SF0">
    <property type="entry name" value="DENSITY-REGULATED PROTEIN"/>
    <property type="match status" value="1"/>
</dbReference>
<dbReference type="InterPro" id="IPR001950">
    <property type="entry name" value="SUI1"/>
</dbReference>
<proteinExistence type="inferred from homology"/>
<dbReference type="InterPro" id="IPR048517">
    <property type="entry name" value="DENR_N"/>
</dbReference>
<dbReference type="Pfam" id="PF21023">
    <property type="entry name" value="DENR_N"/>
    <property type="match status" value="1"/>
</dbReference>
<gene>
    <name evidence="4" type="ORF">PROFUN_05488</name>
</gene>
<evidence type="ECO:0000313" key="4">
    <source>
        <dbReference type="EMBL" id="PRP86347.1"/>
    </source>
</evidence>
<dbReference type="AlphaFoldDB" id="A0A2P6NQW4"/>
<evidence type="ECO:0000259" key="3">
    <source>
        <dbReference type="PROSITE" id="PS50296"/>
    </source>
</evidence>
<dbReference type="FunCoup" id="A0A2P6NQW4">
    <property type="interactions" value="370"/>
</dbReference>
<dbReference type="GO" id="GO:0003729">
    <property type="term" value="F:mRNA binding"/>
    <property type="evidence" value="ECO:0007669"/>
    <property type="project" value="TreeGrafter"/>
</dbReference>
<dbReference type="InterPro" id="IPR046447">
    <property type="entry name" value="DENR_C"/>
</dbReference>
<name>A0A2P6NQW4_9EUKA</name>
<dbReference type="InterPro" id="IPR050318">
    <property type="entry name" value="DENR/SUI1_TIF"/>
</dbReference>
<dbReference type="GO" id="GO:0001731">
    <property type="term" value="P:formation of translation preinitiation complex"/>
    <property type="evidence" value="ECO:0007669"/>
    <property type="project" value="TreeGrafter"/>
</dbReference>
<evidence type="ECO:0000256" key="1">
    <source>
        <dbReference type="ARBA" id="ARBA00007514"/>
    </source>
</evidence>
<sequence length="178" mass="19498">MSDEETTKTAPEPVKVLICPVCSLPAEYCEFGPSFDKCKPWLIANAAHLYPHLVNPDGERTDGKEEAVPAKQTGKKKKGSSEVPKILVKVESRNKKKSTTTIIGMEKFGIKLPEASKLMAKKFSCGCSVVKNNICEEIVIQGDFADDLLDMLKDKWQISADAIEVDKAKKKDKGAAAQ</sequence>
<dbReference type="InParanoid" id="A0A2P6NQW4"/>
<dbReference type="Pfam" id="PF01253">
    <property type="entry name" value="SUI1"/>
    <property type="match status" value="1"/>
</dbReference>
<evidence type="ECO:0000313" key="5">
    <source>
        <dbReference type="Proteomes" id="UP000241769"/>
    </source>
</evidence>
<keyword evidence="5" id="KW-1185">Reference proteome</keyword>
<organism evidence="4 5">
    <name type="scientific">Planoprotostelium fungivorum</name>
    <dbReference type="NCBI Taxonomy" id="1890364"/>
    <lineage>
        <taxon>Eukaryota</taxon>
        <taxon>Amoebozoa</taxon>
        <taxon>Evosea</taxon>
        <taxon>Variosea</taxon>
        <taxon>Cavosteliida</taxon>
        <taxon>Cavosteliaceae</taxon>
        <taxon>Planoprotostelium</taxon>
    </lineage>
</organism>
<dbReference type="GO" id="GO:0003743">
    <property type="term" value="F:translation initiation factor activity"/>
    <property type="evidence" value="ECO:0007669"/>
    <property type="project" value="InterPro"/>
</dbReference>
<comment type="caution">
    <text evidence="4">The sequence shown here is derived from an EMBL/GenBank/DDBJ whole genome shotgun (WGS) entry which is preliminary data.</text>
</comment>
<evidence type="ECO:0000256" key="2">
    <source>
        <dbReference type="SAM" id="MobiDB-lite"/>
    </source>
</evidence>
<dbReference type="InterPro" id="IPR036877">
    <property type="entry name" value="SUI1_dom_sf"/>
</dbReference>
<dbReference type="SUPFAM" id="SSF55159">
    <property type="entry name" value="eIF1-like"/>
    <property type="match status" value="1"/>
</dbReference>
<comment type="similarity">
    <text evidence="1">Belongs to the DENR family.</text>
</comment>
<protein>
    <recommendedName>
        <fullName evidence="3">SUI1 domain-containing protein</fullName>
    </recommendedName>
</protein>
<dbReference type="STRING" id="1890364.A0A2P6NQW4"/>
<dbReference type="CDD" id="cd11607">
    <property type="entry name" value="DENR_C"/>
    <property type="match status" value="1"/>
</dbReference>
<dbReference type="Gene3D" id="3.30.780.10">
    <property type="entry name" value="SUI1-like domain"/>
    <property type="match status" value="1"/>
</dbReference>
<reference evidence="4 5" key="1">
    <citation type="journal article" date="2018" name="Genome Biol. Evol.">
        <title>Multiple Roots of Fruiting Body Formation in Amoebozoa.</title>
        <authorList>
            <person name="Hillmann F."/>
            <person name="Forbes G."/>
            <person name="Novohradska S."/>
            <person name="Ferling I."/>
            <person name="Riege K."/>
            <person name="Groth M."/>
            <person name="Westermann M."/>
            <person name="Marz M."/>
            <person name="Spaller T."/>
            <person name="Winckler T."/>
            <person name="Schaap P."/>
            <person name="Glockner G."/>
        </authorList>
    </citation>
    <scope>NUCLEOTIDE SEQUENCE [LARGE SCALE GENOMIC DNA]</scope>
    <source>
        <strain evidence="4 5">Jena</strain>
    </source>
</reference>
<dbReference type="Proteomes" id="UP000241769">
    <property type="component" value="Unassembled WGS sequence"/>
</dbReference>
<feature type="region of interest" description="Disordered" evidence="2">
    <location>
        <begin position="57"/>
        <end position="82"/>
    </location>
</feature>
<dbReference type="PROSITE" id="PS50296">
    <property type="entry name" value="SUI1"/>
    <property type="match status" value="1"/>
</dbReference>
<feature type="domain" description="SUI1" evidence="3">
    <location>
        <begin position="86"/>
        <end position="156"/>
    </location>
</feature>
<dbReference type="OrthoDB" id="277199at2759"/>
<dbReference type="EMBL" id="MDYQ01000032">
    <property type="protein sequence ID" value="PRP86347.1"/>
    <property type="molecule type" value="Genomic_DNA"/>
</dbReference>
<accession>A0A2P6NQW4</accession>